<dbReference type="OrthoDB" id="9982946at2759"/>
<keyword evidence="7" id="KW-0378">Hydrolase</keyword>
<dbReference type="PANTHER" id="PTHR23078:SF3">
    <property type="entry name" value="VESICLE-FUSING ATPASE"/>
    <property type="match status" value="1"/>
</dbReference>
<dbReference type="Pfam" id="PF00004">
    <property type="entry name" value="AAA"/>
    <property type="match status" value="2"/>
</dbReference>
<evidence type="ECO:0000256" key="1">
    <source>
        <dbReference type="ARBA" id="ARBA00006914"/>
    </source>
</evidence>
<keyword evidence="7" id="KW-0931">ER-Golgi transport</keyword>
<dbReference type="InterPro" id="IPR003960">
    <property type="entry name" value="ATPase_AAA_CS"/>
</dbReference>
<dbReference type="STRING" id="6216.A0A158QGD4"/>
<dbReference type="InterPro" id="IPR003593">
    <property type="entry name" value="AAA+_ATPase"/>
</dbReference>
<dbReference type="EC" id="3.6.4.6" evidence="7"/>
<evidence type="ECO:0000256" key="3">
    <source>
        <dbReference type="ARBA" id="ARBA00022741"/>
    </source>
</evidence>
<keyword evidence="3 6" id="KW-0547">Nucleotide-binding</keyword>
<dbReference type="GO" id="GO:0035494">
    <property type="term" value="P:SNARE complex disassembly"/>
    <property type="evidence" value="ECO:0007669"/>
    <property type="project" value="InterPro"/>
</dbReference>
<sequence length="577" mass="63166">MNNPLSNFVNRVVNTVKGPSNAMQLTAYKLPSTEMSLTNRAFINSRDYLEPSRYSTLHTGFATYIVRVDPSDRIPQGKIGFGLTQREWANISLDQAVTLEPCKLPSDAYLSLAHFTIEVFRKKQAPKEPINVDMLSQRVSQQLADIPLSVGQPLIFMLDQLTLTFTVKSLSSISMEKGDKKCQFGLLTGNTIITWERAPDSTLLLTGKTVQSSGGGIGGMSIINPNWDFAQMGIGGLDKEFSDIFRRTFASRMFPPEVSQQLGMKHVRGILLYGPPGTGKTLMARQIGKMLNAREPKIVNGPSILDKYGSGAGVHDTVVNQLLTKLDGVDQLNNILVIGMTNRRDMIDEALLRPGRLEMQLEISLPDEEGRLQILNIHTAKMAASKKLAPDVNLKELAAKTKNFSGAEIEGLCRAAAFTAMYQLVKPSGKQKIDPDAFDKLLVKRSDFMYALENDVKPAFGTAEEELAYYAPRGLMIWGEPVTRALAMGDLAVKAAGGGSAVSDKTNGANMFPETYRPVTLLLEGAPKAGKTALAVEIAKRSGFPFVKIVTNHKMIGYTETAKCMAIKKVSAYCYLP</sequence>
<comment type="catalytic activity">
    <reaction evidence="7">
        <text>ATP + H2O = ADP + phosphate + H(+)</text>
        <dbReference type="Rhea" id="RHEA:13065"/>
        <dbReference type="ChEBI" id="CHEBI:15377"/>
        <dbReference type="ChEBI" id="CHEBI:15378"/>
        <dbReference type="ChEBI" id="CHEBI:30616"/>
        <dbReference type="ChEBI" id="CHEBI:43474"/>
        <dbReference type="ChEBI" id="CHEBI:456216"/>
        <dbReference type="EC" id="3.6.4.6"/>
    </reaction>
</comment>
<comment type="cofactor">
    <cofactor evidence="7">
        <name>Mg(2+)</name>
        <dbReference type="ChEBI" id="CHEBI:18420"/>
    </cofactor>
    <text evidence="7">Binds 1 Mg(2+) ion per subunit.</text>
</comment>
<dbReference type="AlphaFoldDB" id="A0A158QGD4"/>
<dbReference type="PROSITE" id="PS00674">
    <property type="entry name" value="AAA"/>
    <property type="match status" value="1"/>
</dbReference>
<dbReference type="Gene3D" id="2.40.40.20">
    <property type="match status" value="1"/>
</dbReference>
<dbReference type="InterPro" id="IPR027417">
    <property type="entry name" value="P-loop_NTPase"/>
</dbReference>
<evidence type="ECO:0000313" key="10">
    <source>
        <dbReference type="Proteomes" id="UP000274504"/>
    </source>
</evidence>
<dbReference type="InterPro" id="IPR009010">
    <property type="entry name" value="Asp_de-COase-like_dom_sf"/>
</dbReference>
<feature type="domain" description="AAA+ ATPase" evidence="8">
    <location>
        <begin position="266"/>
        <end position="367"/>
    </location>
</feature>
<dbReference type="Gene3D" id="3.40.50.300">
    <property type="entry name" value="P-loop containing nucleotide triphosphate hydrolases"/>
    <property type="match status" value="3"/>
</dbReference>
<dbReference type="WBParaSite" id="HDID_0001047301-mRNA-1">
    <property type="protein sequence ID" value="HDID_0001047301-mRNA-1"/>
    <property type="gene ID" value="HDID_0001047301"/>
</dbReference>
<name>A0A158QGD4_HYMDI</name>
<accession>A0A158QGD4</accession>
<dbReference type="GO" id="GO:0006891">
    <property type="term" value="P:intra-Golgi vesicle-mediated transport"/>
    <property type="evidence" value="ECO:0007669"/>
    <property type="project" value="TreeGrafter"/>
</dbReference>
<comment type="subcellular location">
    <subcellularLocation>
        <location evidence="7">Cytoplasm</location>
    </subcellularLocation>
</comment>
<protein>
    <recommendedName>
        <fullName evidence="7">Vesicle-fusing ATPase</fullName>
        <ecNumber evidence="7">3.6.4.6</ecNumber>
    </recommendedName>
</protein>
<dbReference type="FunFam" id="1.10.8.60:FF:000026">
    <property type="entry name" value="vesicle-fusing ATPase isoform X1"/>
    <property type="match status" value="1"/>
</dbReference>
<gene>
    <name evidence="9" type="ORF">HDID_LOCUS10471</name>
</gene>
<dbReference type="Pfam" id="PF17862">
    <property type="entry name" value="AAA_lid_3"/>
    <property type="match status" value="1"/>
</dbReference>
<dbReference type="SUPFAM" id="SSF50692">
    <property type="entry name" value="ADC-like"/>
    <property type="match status" value="1"/>
</dbReference>
<evidence type="ECO:0000256" key="4">
    <source>
        <dbReference type="ARBA" id="ARBA00022840"/>
    </source>
</evidence>
<comment type="function">
    <text evidence="7">Required for vesicle-mediated transport. Catalyzes the fusion of transport vesicles within the Golgi cisternae. Is also required for transport from the endoplasmic reticulum to the Golgi stack. Seems to function as a fusion protein required for the delivery of cargo proteins to all compartments of the Golgi stack independent of vesicle origin.</text>
</comment>
<evidence type="ECO:0000256" key="7">
    <source>
        <dbReference type="RuleBase" id="RU367045"/>
    </source>
</evidence>
<dbReference type="GO" id="GO:0043001">
    <property type="term" value="P:Golgi to plasma membrane protein transport"/>
    <property type="evidence" value="ECO:0007669"/>
    <property type="project" value="TreeGrafter"/>
</dbReference>
<dbReference type="Proteomes" id="UP000274504">
    <property type="component" value="Unassembled WGS sequence"/>
</dbReference>
<dbReference type="EMBL" id="UYSG01011705">
    <property type="protein sequence ID" value="VDL63389.1"/>
    <property type="molecule type" value="Genomic_DNA"/>
</dbReference>
<keyword evidence="7" id="KW-0963">Cytoplasm</keyword>
<evidence type="ECO:0000313" key="11">
    <source>
        <dbReference type="WBParaSite" id="HDID_0001047301-mRNA-1"/>
    </source>
</evidence>
<keyword evidence="7" id="KW-0460">Magnesium</keyword>
<dbReference type="SMART" id="SM00382">
    <property type="entry name" value="AAA"/>
    <property type="match status" value="1"/>
</dbReference>
<keyword evidence="5 7" id="KW-0653">Protein transport</keyword>
<dbReference type="Gene3D" id="1.10.8.60">
    <property type="match status" value="1"/>
</dbReference>
<dbReference type="Gene3D" id="3.10.330.10">
    <property type="match status" value="1"/>
</dbReference>
<dbReference type="GO" id="GO:0016887">
    <property type="term" value="F:ATP hydrolysis activity"/>
    <property type="evidence" value="ECO:0007669"/>
    <property type="project" value="InterPro"/>
</dbReference>
<keyword evidence="2 7" id="KW-0813">Transport</keyword>
<dbReference type="PANTHER" id="PTHR23078">
    <property type="entry name" value="VESICULAR-FUSION PROTEIN NSF"/>
    <property type="match status" value="1"/>
</dbReference>
<reference evidence="9 10" key="2">
    <citation type="submission" date="2018-11" db="EMBL/GenBank/DDBJ databases">
        <authorList>
            <consortium name="Pathogen Informatics"/>
        </authorList>
    </citation>
    <scope>NUCLEOTIDE SEQUENCE [LARGE SCALE GENOMIC DNA]</scope>
</reference>
<dbReference type="GO" id="GO:0005524">
    <property type="term" value="F:ATP binding"/>
    <property type="evidence" value="ECO:0007669"/>
    <property type="project" value="UniProtKB-UniRule"/>
</dbReference>
<keyword evidence="4 6" id="KW-0067">ATP-binding</keyword>
<dbReference type="SUPFAM" id="SSF52540">
    <property type="entry name" value="P-loop containing nucleoside triphosphate hydrolases"/>
    <property type="match status" value="2"/>
</dbReference>
<evidence type="ECO:0000256" key="5">
    <source>
        <dbReference type="ARBA" id="ARBA00022927"/>
    </source>
</evidence>
<keyword evidence="7" id="KW-0479">Metal-binding</keyword>
<reference evidence="11" key="1">
    <citation type="submission" date="2016-04" db="UniProtKB">
        <authorList>
            <consortium name="WormBaseParasite"/>
        </authorList>
    </citation>
    <scope>IDENTIFICATION</scope>
</reference>
<dbReference type="GO" id="GO:0046872">
    <property type="term" value="F:metal ion binding"/>
    <property type="evidence" value="ECO:0007669"/>
    <property type="project" value="UniProtKB-UniRule"/>
</dbReference>
<dbReference type="GO" id="GO:0005795">
    <property type="term" value="C:Golgi stack"/>
    <property type="evidence" value="ECO:0007669"/>
    <property type="project" value="TreeGrafter"/>
</dbReference>
<dbReference type="InterPro" id="IPR003959">
    <property type="entry name" value="ATPase_AAA_core"/>
</dbReference>
<dbReference type="SUPFAM" id="SSF54585">
    <property type="entry name" value="Cdc48 domain 2-like"/>
    <property type="match status" value="1"/>
</dbReference>
<evidence type="ECO:0000259" key="8">
    <source>
        <dbReference type="SMART" id="SM00382"/>
    </source>
</evidence>
<evidence type="ECO:0000256" key="2">
    <source>
        <dbReference type="ARBA" id="ARBA00022448"/>
    </source>
</evidence>
<evidence type="ECO:0000313" key="9">
    <source>
        <dbReference type="EMBL" id="VDL63389.1"/>
    </source>
</evidence>
<dbReference type="InterPro" id="IPR039812">
    <property type="entry name" value="Vesicle-fus_ATPase"/>
</dbReference>
<comment type="similarity">
    <text evidence="1 6">Belongs to the AAA ATPase family.</text>
</comment>
<dbReference type="InterPro" id="IPR041569">
    <property type="entry name" value="AAA_lid_3"/>
</dbReference>
<organism evidence="11">
    <name type="scientific">Hymenolepis diminuta</name>
    <name type="common">Rat tapeworm</name>
    <dbReference type="NCBI Taxonomy" id="6216"/>
    <lineage>
        <taxon>Eukaryota</taxon>
        <taxon>Metazoa</taxon>
        <taxon>Spiralia</taxon>
        <taxon>Lophotrochozoa</taxon>
        <taxon>Platyhelminthes</taxon>
        <taxon>Cestoda</taxon>
        <taxon>Eucestoda</taxon>
        <taxon>Cyclophyllidea</taxon>
        <taxon>Hymenolepididae</taxon>
        <taxon>Hymenolepis</taxon>
    </lineage>
</organism>
<proteinExistence type="inferred from homology"/>
<dbReference type="InterPro" id="IPR029067">
    <property type="entry name" value="CDC48_domain_2-like_sf"/>
</dbReference>
<evidence type="ECO:0000256" key="6">
    <source>
        <dbReference type="RuleBase" id="RU003651"/>
    </source>
</evidence>